<accession>A0A098BZ11</accession>
<evidence type="ECO:0000313" key="1">
    <source>
        <dbReference type="EMBL" id="CEA15393.1"/>
    </source>
</evidence>
<dbReference type="Pfam" id="PF14281">
    <property type="entry name" value="PDDEXK_4"/>
    <property type="match status" value="1"/>
</dbReference>
<dbReference type="AlphaFoldDB" id="A0A098BZ11"/>
<gene>
    <name evidence="1" type="ORF">ING2E5B_0626</name>
</gene>
<keyword evidence="2" id="KW-1185">Reference proteome</keyword>
<dbReference type="InterPro" id="IPR029470">
    <property type="entry name" value="PDDEXK_4"/>
</dbReference>
<dbReference type="OrthoDB" id="1099676at2"/>
<sequence length="359" mass="41676">MTDTLIEIEKLINDFDELKIKERNGSTFLEIAKCPHLENVWSNILAFYINPNSEHNLHELLLKSIFQAVDKNVSLTNLKGIKVKTEFPTKKGNRIDIVVIADNFVLGIENKVGAGLYNDLEDYSMCIDDFAKVQSLPTFKIVLSKYPNKTTNSFINLIYTDLIKIIKQNIGSYSDYSDTKYLIFLLDFLKNIENNINSNSMGDNLEVINFLQQNVDKVNKLLEYHNKFNIEFVRKLDNIDKNINLDELKAELEKLNKTTALIGSASNKTTGRFTWQGNQLIKYNIKVGEISLFFQIGFSDYKLHSHYWFADTKFQPLEIKLKEIGVDYTEYEYKDTDEQIAYIVTEQMKKIIYELDKQS</sequence>
<proteinExistence type="predicted"/>
<dbReference type="EMBL" id="LN515532">
    <property type="protein sequence ID" value="CEA15393.1"/>
    <property type="molecule type" value="Genomic_DNA"/>
</dbReference>
<reference evidence="1 2" key="1">
    <citation type="submission" date="2014-08" db="EMBL/GenBank/DDBJ databases">
        <authorList>
            <person name="Wibberg D."/>
        </authorList>
    </citation>
    <scope>NUCLEOTIDE SEQUENCE [LARGE SCALE GENOMIC DNA]</scope>
    <source>
        <strain evidence="2">ING2-E5B</strain>
    </source>
</reference>
<dbReference type="Proteomes" id="UP000032417">
    <property type="component" value="Chromosome 1"/>
</dbReference>
<protein>
    <submittedName>
        <fullName evidence="1">Uncharacterized protein</fullName>
    </submittedName>
</protein>
<dbReference type="KEGG" id="pbt:ING2E5B_0626"/>
<dbReference type="HOGENOM" id="CLU_771305_0_0_10"/>
<evidence type="ECO:0000313" key="2">
    <source>
        <dbReference type="Proteomes" id="UP000032417"/>
    </source>
</evidence>
<name>A0A098BZ11_9BACT</name>
<organism evidence="1 2">
    <name type="scientific">Fermentimonas caenicola</name>
    <dbReference type="NCBI Taxonomy" id="1562970"/>
    <lineage>
        <taxon>Bacteria</taxon>
        <taxon>Pseudomonadati</taxon>
        <taxon>Bacteroidota</taxon>
        <taxon>Bacteroidia</taxon>
        <taxon>Bacteroidales</taxon>
        <taxon>Dysgonomonadaceae</taxon>
        <taxon>Fermentimonas</taxon>
    </lineage>
</organism>